<keyword evidence="2" id="KW-0808">Transferase</keyword>
<protein>
    <submittedName>
        <fullName evidence="2">Histone-lysine N-methyltransferase</fullName>
        <ecNumber evidence="2">2.1.1.43</ecNumber>
    </submittedName>
</protein>
<dbReference type="GO" id="GO:0032259">
    <property type="term" value="P:methylation"/>
    <property type="evidence" value="ECO:0007669"/>
    <property type="project" value="UniProtKB-KW"/>
</dbReference>
<dbReference type="GO" id="GO:0008168">
    <property type="term" value="F:methyltransferase activity"/>
    <property type="evidence" value="ECO:0007669"/>
    <property type="project" value="UniProtKB-KW"/>
</dbReference>
<dbReference type="Pfam" id="PF10440">
    <property type="entry name" value="WIYLD"/>
    <property type="match status" value="1"/>
</dbReference>
<dbReference type="InterPro" id="IPR043017">
    <property type="entry name" value="WIYLD_dom_sf"/>
</dbReference>
<evidence type="ECO:0000313" key="3">
    <source>
        <dbReference type="Proteomes" id="UP000231279"/>
    </source>
</evidence>
<evidence type="ECO:0000259" key="1">
    <source>
        <dbReference type="Pfam" id="PF10440"/>
    </source>
</evidence>
<dbReference type="InterPro" id="IPR018848">
    <property type="entry name" value="WIYLD_domain"/>
</dbReference>
<keyword evidence="3" id="KW-1185">Reference proteome</keyword>
<dbReference type="Proteomes" id="UP000231279">
    <property type="component" value="Unassembled WGS sequence"/>
</dbReference>
<reference evidence="3" key="1">
    <citation type="journal article" date="2018" name="Gigascience">
        <title>Genome assembly of the Pink Ipe (Handroanthus impetiginosus, Bignoniaceae), a highly valued, ecologically keystone Neotropical timber forest tree.</title>
        <authorList>
            <person name="Silva-Junior O.B."/>
            <person name="Grattapaglia D."/>
            <person name="Novaes E."/>
            <person name="Collevatti R.G."/>
        </authorList>
    </citation>
    <scope>NUCLEOTIDE SEQUENCE [LARGE SCALE GENOMIC DNA]</scope>
    <source>
        <strain evidence="3">cv. UFG-1</strain>
    </source>
</reference>
<accession>A0A2G9I567</accession>
<dbReference type="OrthoDB" id="1898570at2759"/>
<comment type="caution">
    <text evidence="2">The sequence shown here is derived from an EMBL/GenBank/DDBJ whole genome shotgun (WGS) entry which is preliminary data.</text>
</comment>
<dbReference type="PANTHER" id="PTHR34271:SF1">
    <property type="entry name" value="NUCLEOLAR HISTONE METHYLTRANSFERASE-RELATED PROTEIN"/>
    <property type="match status" value="1"/>
</dbReference>
<gene>
    <name evidence="2" type="ORF">CDL12_02367</name>
</gene>
<dbReference type="PANTHER" id="PTHR34271">
    <property type="entry name" value="NUCLEOLAR HISTONE METHYLTRANSFERASE-RELATED PROTEIN"/>
    <property type="match status" value="1"/>
</dbReference>
<dbReference type="Gene3D" id="1.10.8.850">
    <property type="entry name" value="Histone-lysine N methyltransferase , C-terminal domain-like"/>
    <property type="match status" value="1"/>
</dbReference>
<dbReference type="EC" id="2.1.1.43" evidence="2"/>
<sequence length="87" mass="10090">MPRGRPRKPRLTRMDAAVDAMAKLGFPEEKVRKIVKELLKEYGGNEGWPFIEDNSYTELLEALLRDAEENTQLKTVEDENQLKPQDM</sequence>
<organism evidence="2 3">
    <name type="scientific">Handroanthus impetiginosus</name>
    <dbReference type="NCBI Taxonomy" id="429701"/>
    <lineage>
        <taxon>Eukaryota</taxon>
        <taxon>Viridiplantae</taxon>
        <taxon>Streptophyta</taxon>
        <taxon>Embryophyta</taxon>
        <taxon>Tracheophyta</taxon>
        <taxon>Spermatophyta</taxon>
        <taxon>Magnoliopsida</taxon>
        <taxon>eudicotyledons</taxon>
        <taxon>Gunneridae</taxon>
        <taxon>Pentapetalae</taxon>
        <taxon>asterids</taxon>
        <taxon>lamiids</taxon>
        <taxon>Lamiales</taxon>
        <taxon>Bignoniaceae</taxon>
        <taxon>Crescentiina</taxon>
        <taxon>Tabebuia alliance</taxon>
        <taxon>Handroanthus</taxon>
    </lineage>
</organism>
<keyword evidence="2" id="KW-0489">Methyltransferase</keyword>
<dbReference type="AlphaFoldDB" id="A0A2G9I567"/>
<feature type="domain" description="WIYLD" evidence="1">
    <location>
        <begin position="10"/>
        <end position="69"/>
    </location>
</feature>
<dbReference type="STRING" id="429701.A0A2G9I567"/>
<evidence type="ECO:0000313" key="2">
    <source>
        <dbReference type="EMBL" id="PIN24902.1"/>
    </source>
</evidence>
<dbReference type="EMBL" id="NKXS01000343">
    <property type="protein sequence ID" value="PIN24902.1"/>
    <property type="molecule type" value="Genomic_DNA"/>
</dbReference>
<proteinExistence type="predicted"/>
<name>A0A2G9I567_9LAMI</name>